<dbReference type="Pfam" id="PF20167">
    <property type="entry name" value="Transposase_32"/>
    <property type="match status" value="1"/>
</dbReference>
<sequence>MVKGSSLACIKSIGLRQNGPVVKGCTLTCTKIIGLSQNAPLVKEYTLSSTKSIRLSQNDPVNCAPSLLFQRRTEVHVWSGGYGMVSASKSFTSDPDQLKSAIEDIKELLRPICVPGQTYETNNNEKPVRILRSSMKTLTQIWTSFLLSIVIPNKHSSDLRMGRCFIVLCLLKQYEVDVATLISDSIHHFVRQQESHIKHVQQQQAANHRAMVSLNGSFHSYALQHSGQSTSVWPNAKEFDRLVQWPGDKIVFVAHSEDTHEEIHDG</sequence>
<dbReference type="EMBL" id="JAYMYR010000006">
    <property type="protein sequence ID" value="KAK7356860.1"/>
    <property type="molecule type" value="Genomic_DNA"/>
</dbReference>
<organism evidence="2 3">
    <name type="scientific">Phaseolus coccineus</name>
    <name type="common">Scarlet runner bean</name>
    <name type="synonym">Phaseolus multiflorus</name>
    <dbReference type="NCBI Taxonomy" id="3886"/>
    <lineage>
        <taxon>Eukaryota</taxon>
        <taxon>Viridiplantae</taxon>
        <taxon>Streptophyta</taxon>
        <taxon>Embryophyta</taxon>
        <taxon>Tracheophyta</taxon>
        <taxon>Spermatophyta</taxon>
        <taxon>Magnoliopsida</taxon>
        <taxon>eudicotyledons</taxon>
        <taxon>Gunneridae</taxon>
        <taxon>Pentapetalae</taxon>
        <taxon>rosids</taxon>
        <taxon>fabids</taxon>
        <taxon>Fabales</taxon>
        <taxon>Fabaceae</taxon>
        <taxon>Papilionoideae</taxon>
        <taxon>50 kb inversion clade</taxon>
        <taxon>NPAAA clade</taxon>
        <taxon>indigoferoid/millettioid clade</taxon>
        <taxon>Phaseoleae</taxon>
        <taxon>Phaseolus</taxon>
    </lineage>
</organism>
<dbReference type="AlphaFoldDB" id="A0AAN9MLK1"/>
<dbReference type="Proteomes" id="UP001374584">
    <property type="component" value="Unassembled WGS sequence"/>
</dbReference>
<keyword evidence="3" id="KW-1185">Reference proteome</keyword>
<dbReference type="InterPro" id="IPR046796">
    <property type="entry name" value="Transposase_32_dom"/>
</dbReference>
<accession>A0AAN9MLK1</accession>
<evidence type="ECO:0000259" key="1">
    <source>
        <dbReference type="Pfam" id="PF20167"/>
    </source>
</evidence>
<name>A0AAN9MLK1_PHACN</name>
<reference evidence="2 3" key="1">
    <citation type="submission" date="2024-01" db="EMBL/GenBank/DDBJ databases">
        <title>The genomes of 5 underutilized Papilionoideae crops provide insights into root nodulation and disease resistanc.</title>
        <authorList>
            <person name="Jiang F."/>
        </authorList>
    </citation>
    <scope>NUCLEOTIDE SEQUENCE [LARGE SCALE GENOMIC DNA]</scope>
    <source>
        <strain evidence="2">JINMINGXINNONG_FW02</strain>
        <tissue evidence="2">Leaves</tissue>
    </source>
</reference>
<gene>
    <name evidence="2" type="ORF">VNO80_16140</name>
</gene>
<protein>
    <recommendedName>
        <fullName evidence="1">Putative plant transposon protein domain-containing protein</fullName>
    </recommendedName>
</protein>
<feature type="domain" description="Putative plant transposon protein" evidence="1">
    <location>
        <begin position="98"/>
        <end position="196"/>
    </location>
</feature>
<proteinExistence type="predicted"/>
<evidence type="ECO:0000313" key="3">
    <source>
        <dbReference type="Proteomes" id="UP001374584"/>
    </source>
</evidence>
<comment type="caution">
    <text evidence="2">The sequence shown here is derived from an EMBL/GenBank/DDBJ whole genome shotgun (WGS) entry which is preliminary data.</text>
</comment>
<evidence type="ECO:0000313" key="2">
    <source>
        <dbReference type="EMBL" id="KAK7356860.1"/>
    </source>
</evidence>